<evidence type="ECO:0000256" key="2">
    <source>
        <dbReference type="SAM" id="MobiDB-lite"/>
    </source>
</evidence>
<dbReference type="CTD" id="284992"/>
<protein>
    <submittedName>
        <fullName evidence="4">Coiled-coil domain-containing protein 150 isoform X1</fullName>
    </submittedName>
</protein>
<feature type="coiled-coil region" evidence="1">
    <location>
        <begin position="576"/>
        <end position="649"/>
    </location>
</feature>
<evidence type="ECO:0000256" key="1">
    <source>
        <dbReference type="SAM" id="Coils"/>
    </source>
</evidence>
<evidence type="ECO:0000313" key="4">
    <source>
        <dbReference type="RefSeq" id="XP_013807611.2"/>
    </source>
</evidence>
<gene>
    <name evidence="4" type="primary">CCDC150</name>
</gene>
<dbReference type="AlphaFoldDB" id="A0A8B7J989"/>
<dbReference type="RefSeq" id="XP_013807611.2">
    <property type="nucleotide sequence ID" value="XM_013952157.2"/>
</dbReference>
<feature type="coiled-coil region" evidence="1">
    <location>
        <begin position="96"/>
        <end position="302"/>
    </location>
</feature>
<keyword evidence="1" id="KW-0175">Coiled coil</keyword>
<dbReference type="InterPro" id="IPR038807">
    <property type="entry name" value="CCDC150"/>
</dbReference>
<dbReference type="OrthoDB" id="416454at2759"/>
<feature type="compositionally biased region" description="Basic and acidic residues" evidence="2">
    <location>
        <begin position="914"/>
        <end position="928"/>
    </location>
</feature>
<feature type="region of interest" description="Disordered" evidence="2">
    <location>
        <begin position="907"/>
        <end position="938"/>
    </location>
</feature>
<keyword evidence="3" id="KW-1185">Reference proteome</keyword>
<dbReference type="PANTHER" id="PTHR35352:SF1">
    <property type="entry name" value="COILED-COIL DOMAIN-CONTAINING PROTEIN 150"/>
    <property type="match status" value="1"/>
</dbReference>
<dbReference type="PANTHER" id="PTHR35352">
    <property type="entry name" value="COILED-COIL DOMAIN-CONTAINING PROTEIN 150"/>
    <property type="match status" value="1"/>
</dbReference>
<feature type="coiled-coil region" evidence="1">
    <location>
        <begin position="675"/>
        <end position="888"/>
    </location>
</feature>
<evidence type="ECO:0000313" key="3">
    <source>
        <dbReference type="Proteomes" id="UP001652627"/>
    </source>
</evidence>
<dbReference type="GeneID" id="106492358"/>
<accession>A0A8B7J989</accession>
<organism evidence="3 4">
    <name type="scientific">Apteryx mantelli</name>
    <name type="common">North Island brown kiwi</name>
    <dbReference type="NCBI Taxonomy" id="2696672"/>
    <lineage>
        <taxon>Eukaryota</taxon>
        <taxon>Metazoa</taxon>
        <taxon>Chordata</taxon>
        <taxon>Craniata</taxon>
        <taxon>Vertebrata</taxon>
        <taxon>Euteleostomi</taxon>
        <taxon>Archelosauria</taxon>
        <taxon>Archosauria</taxon>
        <taxon>Dinosauria</taxon>
        <taxon>Saurischia</taxon>
        <taxon>Theropoda</taxon>
        <taxon>Coelurosauria</taxon>
        <taxon>Aves</taxon>
        <taxon>Palaeognathae</taxon>
        <taxon>Apterygiformes</taxon>
        <taxon>Apterygidae</taxon>
        <taxon>Apteryx</taxon>
    </lineage>
</organism>
<dbReference type="Proteomes" id="UP001652627">
    <property type="component" value="Chromosome 6"/>
</dbReference>
<proteinExistence type="predicted"/>
<dbReference type="KEGG" id="aam:106492358"/>
<feature type="coiled-coil region" evidence="1">
    <location>
        <begin position="364"/>
        <end position="547"/>
    </location>
</feature>
<reference evidence="4" key="1">
    <citation type="submission" date="2025-08" db="UniProtKB">
        <authorList>
            <consortium name="RefSeq"/>
        </authorList>
    </citation>
    <scope>IDENTIFICATION</scope>
    <source>
        <tissue evidence="4">Blood</tissue>
    </source>
</reference>
<sequence>MRVAEEQASALARDLEALGVNGQSLDLFHSKTLETPASYPAISPVQARVAFVGENTLWKNCESLVNRMCRLESVVQTLKLNIFRLQTEKELNPKHAAQLEQRLNAVQEEHLQEMKVVQQEAMKLHQQLSDMKEAEEKAKEEVQRLSAALEIRTATKMDVPIAAEELRNTKQKMNCRLQDLTEQLSQEISLQESLEESQASMMRHVQDMEITVEAERKQVQILQQDCQELRKDVQLARERLQEEKEKTAHLEQQCTQLKAELDSRNCIISQLGEEAKNAQLSFNRQQKENLQLQSKITALQETAEKVQVLNDHLSQQCSDLSTTLQSVAMENVKLISDHQAILKSEQEKMTRQLQEQDSLLDAACADILGELQSVQHERAQLQKELEALHTEHGKCRQKASLKEEAAATQRKLLECAIASLRGELQTALQERGSLLVEKEDLKQEIKTTANEITQERNKLEVEKTENKLEMASMKSSLQTLAEENKRLLDRLAALEQQQHAQQKVQQVLAELTNSKNKLAYDKGKLQMANLQHQLEAAKNDNSKVTAMLEHVLASHSKMQAALEVVQTELGHKDTEISSLRKDRSQSQQKIQRLETELDRCQARVFAMGNQHSSQVEPLCKALEVTRTENKKLALRLEEALQANNTLQNKLIQTQYDLKSKETEHQQLIACRKQLMEKAQTEEKMYTERLESLKKQFHIEQEASRKAAQRESAELKKALEEASSKLGEVSRANRELRQKVTELEKSLASYKEKLKSQRVQVRHCLASKASNAQNAERIKEIESELREMEAIKEQYQKKNYEQSQNIQKFVTELTSLRSEMQELLKNQHEMQTQNRQLETQLEVERRQGQQLENQCQRLEETVKHLKKCKEETEQKLKEASIESEQITVNLEEAHRWFKSKFDSLQPELVKKHQAKNPEESSFKREDTKQAELPTQPFLGGRARTQLLRLSTGKARVTWAGSELT</sequence>
<name>A0A8B7J989_9AVES</name>